<feature type="compositionally biased region" description="Polar residues" evidence="1">
    <location>
        <begin position="104"/>
        <end position="113"/>
    </location>
</feature>
<dbReference type="PROSITE" id="PS50013">
    <property type="entry name" value="CHROMO_2"/>
    <property type="match status" value="1"/>
</dbReference>
<comment type="caution">
    <text evidence="3">The sequence shown here is derived from an EMBL/GenBank/DDBJ whole genome shotgun (WGS) entry which is preliminary data.</text>
</comment>
<sequence>MSASPGTSLLILDVKYIIIIIITNVKTVAPQVPHRQRIRPSLIPVQKKKKKMVSVKYVRRRSTAETRRVSSRIASRGPTATNTSSRLEESNQPKPKIQKKTTSKADTSISSPKTARIPKSQDHLPSDELIGWKYYPSTKDVDILTHRPDDGSKRLVPERLIQQRCPSQLYAYWNSFTRPREKIIQTDQYHVFDIIDENTSRGLKVQWVGYSPSDSDTTWEPVSKIREIAPESFNNYVIRKQFSEGHSDIRKSVEISKSDITH</sequence>
<dbReference type="AlphaFoldDB" id="A0A162N2E6"/>
<proteinExistence type="predicted"/>
<evidence type="ECO:0000313" key="3">
    <source>
        <dbReference type="EMBL" id="KZL85453.1"/>
    </source>
</evidence>
<dbReference type="Proteomes" id="UP000076584">
    <property type="component" value="Unassembled WGS sequence"/>
</dbReference>
<reference evidence="3 4" key="1">
    <citation type="submission" date="2015-06" db="EMBL/GenBank/DDBJ databases">
        <title>Survival trade-offs in plant roots during colonization by closely related pathogenic and mutualistic fungi.</title>
        <authorList>
            <person name="Hacquard S."/>
            <person name="Kracher B."/>
            <person name="Hiruma K."/>
            <person name="Weinman A."/>
            <person name="Muench P."/>
            <person name="Garrido Oter R."/>
            <person name="Ver Loren van Themaat E."/>
            <person name="Dallerey J.-F."/>
            <person name="Damm U."/>
            <person name="Henrissat B."/>
            <person name="Lespinet O."/>
            <person name="Thon M."/>
            <person name="Kemen E."/>
            <person name="McHardy A.C."/>
            <person name="Schulze-Lefert P."/>
            <person name="O'Connell R.J."/>
        </authorList>
    </citation>
    <scope>NUCLEOTIDE SEQUENCE [LARGE SCALE GENOMIC DNA]</scope>
    <source>
        <strain evidence="3 4">MAFF 238704</strain>
    </source>
</reference>
<dbReference type="EMBL" id="LFIW01000632">
    <property type="protein sequence ID" value="KZL85453.1"/>
    <property type="molecule type" value="Genomic_DNA"/>
</dbReference>
<evidence type="ECO:0000256" key="1">
    <source>
        <dbReference type="SAM" id="MobiDB-lite"/>
    </source>
</evidence>
<accession>A0A162N2E6</accession>
<evidence type="ECO:0000259" key="2">
    <source>
        <dbReference type="PROSITE" id="PS50013"/>
    </source>
</evidence>
<gene>
    <name evidence="3" type="ORF">CI238_12939</name>
</gene>
<evidence type="ECO:0000313" key="4">
    <source>
        <dbReference type="Proteomes" id="UP000076584"/>
    </source>
</evidence>
<dbReference type="CDD" id="cd00024">
    <property type="entry name" value="CD_CSD"/>
    <property type="match status" value="1"/>
</dbReference>
<name>A0A162N2E6_COLIC</name>
<dbReference type="Gene3D" id="2.40.50.40">
    <property type="match status" value="1"/>
</dbReference>
<dbReference type="InterPro" id="IPR000953">
    <property type="entry name" value="Chromo/chromo_shadow_dom"/>
</dbReference>
<feature type="domain" description="Chromo" evidence="2">
    <location>
        <begin position="189"/>
        <end position="248"/>
    </location>
</feature>
<keyword evidence="4" id="KW-1185">Reference proteome</keyword>
<protein>
    <recommendedName>
        <fullName evidence="2">Chromo domain-containing protein</fullName>
    </recommendedName>
</protein>
<feature type="region of interest" description="Disordered" evidence="1">
    <location>
        <begin position="58"/>
        <end position="123"/>
    </location>
</feature>
<organism evidence="3 4">
    <name type="scientific">Colletotrichum incanum</name>
    <name type="common">Soybean anthracnose fungus</name>
    <dbReference type="NCBI Taxonomy" id="1573173"/>
    <lineage>
        <taxon>Eukaryota</taxon>
        <taxon>Fungi</taxon>
        <taxon>Dikarya</taxon>
        <taxon>Ascomycota</taxon>
        <taxon>Pezizomycotina</taxon>
        <taxon>Sordariomycetes</taxon>
        <taxon>Hypocreomycetidae</taxon>
        <taxon>Glomerellales</taxon>
        <taxon>Glomerellaceae</taxon>
        <taxon>Colletotrichum</taxon>
        <taxon>Colletotrichum spaethianum species complex</taxon>
    </lineage>
</organism>